<keyword evidence="3" id="KW-0378">Hydrolase</keyword>
<dbReference type="Proteomes" id="UP001531129">
    <property type="component" value="Unassembled WGS sequence"/>
</dbReference>
<reference evidence="3 4" key="1">
    <citation type="submission" date="2024-01" db="EMBL/GenBank/DDBJ databases">
        <title>Draft genome sequences of three bacterial strains isolated from Acacia saligna represent a potential new species within the genus Rhizobium.</title>
        <authorList>
            <person name="Tambong J.T."/>
            <person name="Mnasri B."/>
        </authorList>
    </citation>
    <scope>NUCLEOTIDE SEQUENCE [LARGE SCALE GENOMIC DNA]</scope>
    <source>
        <strain evidence="3 4">1AS12I</strain>
    </source>
</reference>
<dbReference type="Gene3D" id="3.40.50.200">
    <property type="entry name" value="Peptidase S8/S53 domain"/>
    <property type="match status" value="1"/>
</dbReference>
<protein>
    <submittedName>
        <fullName evidence="3">S8/S53 family peptidase</fullName>
        <ecNumber evidence="3">3.4.-.-</ecNumber>
    </submittedName>
</protein>
<sequence>MTKSVLIPVVTLAAISSFASMVRGQEPGQSNQTPADNQPSQTIVNSQTTPGLFLSFQGGTPGDNASTVMQSLQSIDALPKRAYTVMQGESLCSIFDKLNYPPPCTAFTGIAEALNPGLDPVKLEQNQQIQVPDFRFIKYTGVRRFDGDELELQKAGNLQKTWTHLNPIQNHINRKTTVIRYDAFRVFLPASSDDDMERIKNSLESLSITNFSLDPQRSEPERGKVNSSTDAIKIACGAGTVPPQLNYLEMMRYDKSAMSSVTGSASAQVQVHLLDEPLNPFPTVPFTTGVRCRWAQFDRNLHHSTHLASIIASPTMANTGFIGLAPNAVLKPFDWVQHSQGELVAFPERDIKLSNLLNEEAEHGLPIDVFVAATQFAAKESGHRSLLSLTIEETSPLLVVSAGEPDEGASPSAISKGSSLSPQNLGSLKNVLVATACEKCNDADPAPLGSANFSDDTAPPMVHVAAPGAEAIPGWLDDKSMGEAEGTSPSTAFVAGAIANMLGRYPEDYFAAFVAKRRVQVTSWPIADKLVAAGVVDPVLMQLDPTMDWIKDLNGKWRSAKVKSLSPKDVFYEVIADGSRKFVPSNTILRSVDLGSDKGFAVYYDMAMTDQKPKGAVGKLYGVKPVADLQIQFCDGTIEPLSQTLDFIARLPKNGC</sequence>
<name>A0ABU8CNC9_9HYPH</name>
<dbReference type="InterPro" id="IPR036852">
    <property type="entry name" value="Peptidase_S8/S53_dom_sf"/>
</dbReference>
<proteinExistence type="predicted"/>
<dbReference type="Pfam" id="PF00082">
    <property type="entry name" value="Peptidase_S8"/>
    <property type="match status" value="1"/>
</dbReference>
<dbReference type="RefSeq" id="WP_335914004.1">
    <property type="nucleotide sequence ID" value="NZ_JBAMYB010000011.1"/>
</dbReference>
<dbReference type="SUPFAM" id="SSF52743">
    <property type="entry name" value="Subtilisin-like"/>
    <property type="match status" value="1"/>
</dbReference>
<keyword evidence="4" id="KW-1185">Reference proteome</keyword>
<accession>A0ABU8CNC9</accession>
<comment type="caution">
    <text evidence="3">The sequence shown here is derived from an EMBL/GenBank/DDBJ whole genome shotgun (WGS) entry which is preliminary data.</text>
</comment>
<feature type="signal peptide" evidence="1">
    <location>
        <begin position="1"/>
        <end position="19"/>
    </location>
</feature>
<dbReference type="EC" id="3.4.-.-" evidence="3"/>
<dbReference type="CDD" id="cd00306">
    <property type="entry name" value="Peptidases_S8_S53"/>
    <property type="match status" value="1"/>
</dbReference>
<dbReference type="InterPro" id="IPR000209">
    <property type="entry name" value="Peptidase_S8/S53_dom"/>
</dbReference>
<evidence type="ECO:0000313" key="4">
    <source>
        <dbReference type="Proteomes" id="UP001531129"/>
    </source>
</evidence>
<organism evidence="3 4">
    <name type="scientific">Rhizobium aouanii</name>
    <dbReference type="NCBI Taxonomy" id="3118145"/>
    <lineage>
        <taxon>Bacteria</taxon>
        <taxon>Pseudomonadati</taxon>
        <taxon>Pseudomonadota</taxon>
        <taxon>Alphaproteobacteria</taxon>
        <taxon>Hyphomicrobiales</taxon>
        <taxon>Rhizobiaceae</taxon>
        <taxon>Rhizobium/Agrobacterium group</taxon>
        <taxon>Rhizobium</taxon>
    </lineage>
</organism>
<keyword evidence="1" id="KW-0732">Signal</keyword>
<dbReference type="GO" id="GO:0016787">
    <property type="term" value="F:hydrolase activity"/>
    <property type="evidence" value="ECO:0007669"/>
    <property type="project" value="UniProtKB-KW"/>
</dbReference>
<feature type="domain" description="Peptidase S8/S53" evidence="2">
    <location>
        <begin position="298"/>
        <end position="507"/>
    </location>
</feature>
<feature type="chain" id="PRO_5046945696" evidence="1">
    <location>
        <begin position="20"/>
        <end position="656"/>
    </location>
</feature>
<gene>
    <name evidence="3" type="ORF">V8Q02_20505</name>
</gene>
<evidence type="ECO:0000259" key="2">
    <source>
        <dbReference type="Pfam" id="PF00082"/>
    </source>
</evidence>
<dbReference type="EMBL" id="JBAMYC010000011">
    <property type="protein sequence ID" value="MEI1250362.1"/>
    <property type="molecule type" value="Genomic_DNA"/>
</dbReference>
<evidence type="ECO:0000256" key="1">
    <source>
        <dbReference type="SAM" id="SignalP"/>
    </source>
</evidence>
<evidence type="ECO:0000313" key="3">
    <source>
        <dbReference type="EMBL" id="MEI1250362.1"/>
    </source>
</evidence>